<name>A0A6G0XJJ2_9STRA</name>
<dbReference type="EMBL" id="VJMJ01000052">
    <property type="protein sequence ID" value="KAF0740359.1"/>
    <property type="molecule type" value="Genomic_DNA"/>
</dbReference>
<feature type="transmembrane region" description="Helical" evidence="1">
    <location>
        <begin position="60"/>
        <end position="78"/>
    </location>
</feature>
<sequence>MPRLGIPQYSWNPARKMVDLTAFTTYPNNRVVLARLGVLVTTIISFFCSTKVTGPSYGDYCFLVSFIAIAYTLLHSYYVTYSNAVSVVHLHQLVTDGILAVLLLAGGIALAASNWASWGLPAAGTVTIVFLFIATFFQIAVVVLLYISAAPAAGHVTETPANDYVTVNTPVSDDPVVKTVDQTA</sequence>
<dbReference type="Proteomes" id="UP000481153">
    <property type="component" value="Unassembled WGS sequence"/>
</dbReference>
<evidence type="ECO:0008006" key="4">
    <source>
        <dbReference type="Google" id="ProtNLM"/>
    </source>
</evidence>
<organism evidence="2 3">
    <name type="scientific">Aphanomyces euteiches</name>
    <dbReference type="NCBI Taxonomy" id="100861"/>
    <lineage>
        <taxon>Eukaryota</taxon>
        <taxon>Sar</taxon>
        <taxon>Stramenopiles</taxon>
        <taxon>Oomycota</taxon>
        <taxon>Saprolegniomycetes</taxon>
        <taxon>Saprolegniales</taxon>
        <taxon>Verrucalvaceae</taxon>
        <taxon>Aphanomyces</taxon>
    </lineage>
</organism>
<dbReference type="VEuPathDB" id="FungiDB:AeMF1_019460"/>
<evidence type="ECO:0000313" key="3">
    <source>
        <dbReference type="Proteomes" id="UP000481153"/>
    </source>
</evidence>
<keyword evidence="1" id="KW-0472">Membrane</keyword>
<comment type="caution">
    <text evidence="2">The sequence shown here is derived from an EMBL/GenBank/DDBJ whole genome shotgun (WGS) entry which is preliminary data.</text>
</comment>
<feature type="transmembrane region" description="Helical" evidence="1">
    <location>
        <begin position="31"/>
        <end position="48"/>
    </location>
</feature>
<reference evidence="2 3" key="1">
    <citation type="submission" date="2019-07" db="EMBL/GenBank/DDBJ databases">
        <title>Genomics analysis of Aphanomyces spp. identifies a new class of oomycete effector associated with host adaptation.</title>
        <authorList>
            <person name="Gaulin E."/>
        </authorList>
    </citation>
    <scope>NUCLEOTIDE SEQUENCE [LARGE SCALE GENOMIC DNA]</scope>
    <source>
        <strain evidence="2 3">ATCC 201684</strain>
    </source>
</reference>
<feature type="transmembrane region" description="Helical" evidence="1">
    <location>
        <begin position="128"/>
        <end position="149"/>
    </location>
</feature>
<accession>A0A6G0XJJ2</accession>
<gene>
    <name evidence="2" type="ORF">Ae201684_004098</name>
</gene>
<keyword evidence="1" id="KW-1133">Transmembrane helix</keyword>
<keyword evidence="1" id="KW-0812">Transmembrane</keyword>
<keyword evidence="3" id="KW-1185">Reference proteome</keyword>
<evidence type="ECO:0000256" key="1">
    <source>
        <dbReference type="SAM" id="Phobius"/>
    </source>
</evidence>
<evidence type="ECO:0000313" key="2">
    <source>
        <dbReference type="EMBL" id="KAF0740359.1"/>
    </source>
</evidence>
<protein>
    <recommendedName>
        <fullName evidence="4">MARVEL domain-containing protein</fullName>
    </recommendedName>
</protein>
<feature type="transmembrane region" description="Helical" evidence="1">
    <location>
        <begin position="98"/>
        <end position="116"/>
    </location>
</feature>
<proteinExistence type="predicted"/>
<dbReference type="AlphaFoldDB" id="A0A6G0XJJ2"/>